<name>A0A6B3SRV4_9BURK</name>
<keyword evidence="3" id="KW-1185">Reference proteome</keyword>
<evidence type="ECO:0000256" key="1">
    <source>
        <dbReference type="SAM" id="MobiDB-lite"/>
    </source>
</evidence>
<dbReference type="EMBL" id="JAAIVB010000069">
    <property type="protein sequence ID" value="NEX63424.1"/>
    <property type="molecule type" value="Genomic_DNA"/>
</dbReference>
<comment type="caution">
    <text evidence="2">The sequence shown here is derived from an EMBL/GenBank/DDBJ whole genome shotgun (WGS) entry which is preliminary data.</text>
</comment>
<evidence type="ECO:0000313" key="2">
    <source>
        <dbReference type="EMBL" id="NEX63424.1"/>
    </source>
</evidence>
<protein>
    <submittedName>
        <fullName evidence="2">Uncharacterized protein</fullName>
    </submittedName>
</protein>
<feature type="compositionally biased region" description="Polar residues" evidence="1">
    <location>
        <begin position="1"/>
        <end position="22"/>
    </location>
</feature>
<dbReference type="AlphaFoldDB" id="A0A6B3SRV4"/>
<proteinExistence type="predicted"/>
<sequence>MAKTNDTAATQTPVVNPDNLTLWNGVRTPDPAHTKGFTRGGGFSGTSINSTYLAQLATAVFGPMGIGWGIEIEDEKYVDGAPIIAPNGTTTCREVIHVVRVRLWYRSTTEKQPDGRPAVGAVIQYGQTTFIGKNKYGPFTDEEAPKKSLTDAMSKCLSLLGFGADVFLGRFDDNKYVNDAREVYKDHKAQVSPGASPVAASSGATQEAQAGAQGAQSAQAGAAGAATASQSEIPAAEKAVLDAKIQKMAQVTDATMIDTAIKMATTIFKHPKSVEQFTQACKARIAELQGDAIPAEEKAVLDQKVAAMQTIEDVVRLQSALNMAEKIFKHPKAIEAFKQACLQRINLVDPVPF</sequence>
<feature type="region of interest" description="Disordered" evidence="1">
    <location>
        <begin position="188"/>
        <end position="215"/>
    </location>
</feature>
<feature type="compositionally biased region" description="Low complexity" evidence="1">
    <location>
        <begin position="191"/>
        <end position="215"/>
    </location>
</feature>
<reference evidence="2 3" key="1">
    <citation type="submission" date="2020-02" db="EMBL/GenBank/DDBJ databases">
        <authorList>
            <person name="Kim M.K."/>
        </authorList>
    </citation>
    <scope>NUCLEOTIDE SEQUENCE [LARGE SCALE GENOMIC DNA]</scope>
    <source>
        <strain evidence="2 3">17J57-3</strain>
    </source>
</reference>
<feature type="region of interest" description="Disordered" evidence="1">
    <location>
        <begin position="1"/>
        <end position="24"/>
    </location>
</feature>
<gene>
    <name evidence="2" type="ORF">G3574_20290</name>
</gene>
<organism evidence="2 3">
    <name type="scientific">Noviherbaspirillum galbum</name>
    <dbReference type="NCBI Taxonomy" id="2709383"/>
    <lineage>
        <taxon>Bacteria</taxon>
        <taxon>Pseudomonadati</taxon>
        <taxon>Pseudomonadota</taxon>
        <taxon>Betaproteobacteria</taxon>
        <taxon>Burkholderiales</taxon>
        <taxon>Oxalobacteraceae</taxon>
        <taxon>Noviherbaspirillum</taxon>
    </lineage>
</organism>
<dbReference type="RefSeq" id="WP_163967276.1">
    <property type="nucleotide sequence ID" value="NZ_JAAIVB010000069.1"/>
</dbReference>
<evidence type="ECO:0000313" key="3">
    <source>
        <dbReference type="Proteomes" id="UP000482155"/>
    </source>
</evidence>
<dbReference type="Proteomes" id="UP000482155">
    <property type="component" value="Unassembled WGS sequence"/>
</dbReference>
<accession>A0A6B3SRV4</accession>